<dbReference type="InterPro" id="IPR014777">
    <property type="entry name" value="4pyrrole_Mease_sub1"/>
</dbReference>
<keyword evidence="1" id="KW-0808">Transferase</keyword>
<dbReference type="NCBIfam" id="TIGR01469">
    <property type="entry name" value="cobA_cysG_Cterm"/>
    <property type="match status" value="1"/>
</dbReference>
<evidence type="ECO:0000256" key="2">
    <source>
        <dbReference type="SAM" id="MobiDB-lite"/>
    </source>
</evidence>
<dbReference type="InterPro" id="IPR036108">
    <property type="entry name" value="4pyrrol_syn_uPrphyn_synt_sf"/>
</dbReference>
<dbReference type="CDD" id="cd06578">
    <property type="entry name" value="HemD"/>
    <property type="match status" value="1"/>
</dbReference>
<dbReference type="Gene3D" id="3.40.1010.10">
    <property type="entry name" value="Cobalt-precorrin-4 Transmethylase, Domain 1"/>
    <property type="match status" value="1"/>
</dbReference>
<feature type="region of interest" description="Disordered" evidence="2">
    <location>
        <begin position="144"/>
        <end position="165"/>
    </location>
</feature>
<dbReference type="PANTHER" id="PTHR45790">
    <property type="entry name" value="SIROHEME SYNTHASE-RELATED"/>
    <property type="match status" value="1"/>
</dbReference>
<dbReference type="InterPro" id="IPR035996">
    <property type="entry name" value="4pyrrol_Methylase_sf"/>
</dbReference>
<dbReference type="InterPro" id="IPR014776">
    <property type="entry name" value="4pyrrole_Mease_sub2"/>
</dbReference>
<dbReference type="PROSITE" id="PS00839">
    <property type="entry name" value="SUMT_1"/>
    <property type="match status" value="1"/>
</dbReference>
<dbReference type="InterPro" id="IPR006366">
    <property type="entry name" value="CobA/CysG_C"/>
</dbReference>
<dbReference type="InterPro" id="IPR003754">
    <property type="entry name" value="4pyrrol_synth_uPrphyn_synth"/>
</dbReference>
<dbReference type="GO" id="GO:0004852">
    <property type="term" value="F:uroporphyrinogen-III synthase activity"/>
    <property type="evidence" value="ECO:0007669"/>
    <property type="project" value="InterPro"/>
</dbReference>
<evidence type="ECO:0000256" key="1">
    <source>
        <dbReference type="RuleBase" id="RU003960"/>
    </source>
</evidence>
<evidence type="ECO:0000313" key="4">
    <source>
        <dbReference type="Proteomes" id="UP000287394"/>
    </source>
</evidence>
<evidence type="ECO:0000313" key="3">
    <source>
        <dbReference type="EMBL" id="BDI30214.1"/>
    </source>
</evidence>
<protein>
    <submittedName>
        <fullName evidence="3">Uroporphyrinogen III methyltransferase</fullName>
    </submittedName>
</protein>
<name>A0A402CUZ2_9BACT</name>
<comment type="similarity">
    <text evidence="1">Belongs to the precorrin methyltransferase family.</text>
</comment>
<dbReference type="CDD" id="cd11642">
    <property type="entry name" value="SUMT"/>
    <property type="match status" value="1"/>
</dbReference>
<dbReference type="InterPro" id="IPR000878">
    <property type="entry name" value="4pyrrol_Mease"/>
</dbReference>
<dbReference type="InterPro" id="IPR050161">
    <property type="entry name" value="Siro_Cobalamin_biosynth"/>
</dbReference>
<accession>A0A402CUZ2</accession>
<keyword evidence="1 3" id="KW-0489">Methyltransferase</keyword>
<dbReference type="KEGG" id="ccot:CCAX7_22650"/>
<dbReference type="NCBIfam" id="NF004790">
    <property type="entry name" value="PRK06136.1"/>
    <property type="match status" value="1"/>
</dbReference>
<dbReference type="InterPro" id="IPR003043">
    <property type="entry name" value="Uropor_MeTrfase_CS"/>
</dbReference>
<keyword evidence="4" id="KW-1185">Reference proteome</keyword>
<dbReference type="GO" id="GO:0019354">
    <property type="term" value="P:siroheme biosynthetic process"/>
    <property type="evidence" value="ECO:0007669"/>
    <property type="project" value="InterPro"/>
</dbReference>
<dbReference type="OrthoDB" id="9815856at2"/>
<feature type="compositionally biased region" description="Basic and acidic residues" evidence="2">
    <location>
        <begin position="145"/>
        <end position="155"/>
    </location>
</feature>
<dbReference type="Gene3D" id="3.30.950.10">
    <property type="entry name" value="Methyltransferase, Cobalt-precorrin-4 Transmethylase, Domain 2"/>
    <property type="match status" value="1"/>
</dbReference>
<organism evidence="3 4">
    <name type="scientific">Capsulimonas corticalis</name>
    <dbReference type="NCBI Taxonomy" id="2219043"/>
    <lineage>
        <taxon>Bacteria</taxon>
        <taxon>Bacillati</taxon>
        <taxon>Armatimonadota</taxon>
        <taxon>Armatimonadia</taxon>
        <taxon>Capsulimonadales</taxon>
        <taxon>Capsulimonadaceae</taxon>
        <taxon>Capsulimonas</taxon>
    </lineage>
</organism>
<dbReference type="PANTHER" id="PTHR45790:SF3">
    <property type="entry name" value="S-ADENOSYL-L-METHIONINE-DEPENDENT UROPORPHYRINOGEN III METHYLTRANSFERASE, CHLOROPLASTIC"/>
    <property type="match status" value="1"/>
</dbReference>
<dbReference type="FunFam" id="3.40.1010.10:FF:000001">
    <property type="entry name" value="Siroheme synthase"/>
    <property type="match status" value="1"/>
</dbReference>
<dbReference type="Pfam" id="PF02602">
    <property type="entry name" value="HEM4"/>
    <property type="match status" value="1"/>
</dbReference>
<dbReference type="FunCoup" id="A0A402CUZ2">
    <property type="interactions" value="394"/>
</dbReference>
<dbReference type="Gene3D" id="3.40.50.10090">
    <property type="match status" value="2"/>
</dbReference>
<dbReference type="GO" id="GO:0004851">
    <property type="term" value="F:uroporphyrin-III C-methyltransferase activity"/>
    <property type="evidence" value="ECO:0007669"/>
    <property type="project" value="UniProtKB-ARBA"/>
</dbReference>
<proteinExistence type="inferred from homology"/>
<sequence length="512" mass="53907">MSTGIVTLIGAGPGDPNLITVGGAAALAAADVVVYDRLAHPALLRHAPRAEKIYVGKKADQHAMKQDEINALLAERALAGQNVARLKGGDPFVFGRGGEEAEYVRERGIEFVIIPGVTSAIAAPAYAGIPVTHRDAASSFAVITGHERDDSRESGGRAAGQAEGRRRWDKIANAGDTLLFLMGVENLEEITTQLMAHGRSAETPVALVRWGTWAGHQKTLTSTLGGVVEAVRAAGFKAPAVTVVGEVVNLRERLRWFDRGALAGKRVIVTRAREQASGFVEMLRARYAEPIEFPLIRITSPSDNYAALDTAIGHLQSYQWVLFTSAPAVSHFFARLFAAGKDTRALSGVKVGVVGPATAAALKEFGVAADFRPEAATGAALAEELPGEIAGARILIPRAQEGEAALLQILTDRWAKPDEAAAYENVVDGEGAEEVRKRLAEGSVDIVTFTSSSTVKNFVAALEGAPLPADVKIACIGPSTAATATELLGRAPDILATEHTLDGLLTALENLA</sequence>
<dbReference type="SUPFAM" id="SSF53790">
    <property type="entry name" value="Tetrapyrrole methylase"/>
    <property type="match status" value="1"/>
</dbReference>
<dbReference type="AlphaFoldDB" id="A0A402CUZ2"/>
<dbReference type="FunFam" id="3.30.950.10:FF:000001">
    <property type="entry name" value="Siroheme synthase"/>
    <property type="match status" value="1"/>
</dbReference>
<dbReference type="EMBL" id="AP025739">
    <property type="protein sequence ID" value="BDI30214.1"/>
    <property type="molecule type" value="Genomic_DNA"/>
</dbReference>
<dbReference type="PROSITE" id="PS00840">
    <property type="entry name" value="SUMT_2"/>
    <property type="match status" value="1"/>
</dbReference>
<dbReference type="Pfam" id="PF00590">
    <property type="entry name" value="TP_methylase"/>
    <property type="match status" value="1"/>
</dbReference>
<gene>
    <name evidence="3" type="ORF">CCAX7_22650</name>
</gene>
<dbReference type="RefSeq" id="WP_119321188.1">
    <property type="nucleotide sequence ID" value="NZ_AP025739.1"/>
</dbReference>
<reference evidence="3 4" key="1">
    <citation type="journal article" date="2019" name="Int. J. Syst. Evol. Microbiol.">
        <title>Capsulimonas corticalis gen. nov., sp. nov., an aerobic capsulated bacterium, of a novel bacterial order, Capsulimonadales ord. nov., of the class Armatimonadia of the phylum Armatimonadetes.</title>
        <authorList>
            <person name="Li J."/>
            <person name="Kudo C."/>
            <person name="Tonouchi A."/>
        </authorList>
    </citation>
    <scope>NUCLEOTIDE SEQUENCE [LARGE SCALE GENOMIC DNA]</scope>
    <source>
        <strain evidence="3 4">AX-7</strain>
    </source>
</reference>
<dbReference type="GO" id="GO:0032259">
    <property type="term" value="P:methylation"/>
    <property type="evidence" value="ECO:0007669"/>
    <property type="project" value="UniProtKB-KW"/>
</dbReference>
<dbReference type="SUPFAM" id="SSF69618">
    <property type="entry name" value="HemD-like"/>
    <property type="match status" value="1"/>
</dbReference>
<dbReference type="Proteomes" id="UP000287394">
    <property type="component" value="Chromosome"/>
</dbReference>